<feature type="compositionally biased region" description="Low complexity" evidence="6">
    <location>
        <begin position="17"/>
        <end position="29"/>
    </location>
</feature>
<keyword evidence="5" id="KW-0472">Membrane</keyword>
<organism evidence="8 9">
    <name type="scientific">Posidoniimonas polymericola</name>
    <dbReference type="NCBI Taxonomy" id="2528002"/>
    <lineage>
        <taxon>Bacteria</taxon>
        <taxon>Pseudomonadati</taxon>
        <taxon>Planctomycetota</taxon>
        <taxon>Planctomycetia</taxon>
        <taxon>Pirellulales</taxon>
        <taxon>Lacipirellulaceae</taxon>
        <taxon>Posidoniimonas</taxon>
    </lineage>
</organism>
<feature type="region of interest" description="Disordered" evidence="6">
    <location>
        <begin position="17"/>
        <end position="172"/>
    </location>
</feature>
<evidence type="ECO:0000256" key="5">
    <source>
        <dbReference type="ARBA" id="ARBA00023136"/>
    </source>
</evidence>
<keyword evidence="9" id="KW-1185">Reference proteome</keyword>
<dbReference type="InterPro" id="IPR022781">
    <property type="entry name" value="Flagellar_biosynth_FliO"/>
</dbReference>
<keyword evidence="8" id="KW-0969">Cilium</keyword>
<keyword evidence="2" id="KW-1003">Cell membrane</keyword>
<evidence type="ECO:0000256" key="6">
    <source>
        <dbReference type="SAM" id="MobiDB-lite"/>
    </source>
</evidence>
<evidence type="ECO:0000256" key="4">
    <source>
        <dbReference type="ARBA" id="ARBA00022989"/>
    </source>
</evidence>
<dbReference type="Proteomes" id="UP000318478">
    <property type="component" value="Unassembled WGS sequence"/>
</dbReference>
<dbReference type="Pfam" id="PF04347">
    <property type="entry name" value="FliO"/>
    <property type="match status" value="1"/>
</dbReference>
<protein>
    <submittedName>
        <fullName evidence="8">Flagellar biosynthesis protein, FliO</fullName>
    </submittedName>
</protein>
<evidence type="ECO:0000313" key="9">
    <source>
        <dbReference type="Proteomes" id="UP000318478"/>
    </source>
</evidence>
<evidence type="ECO:0000256" key="7">
    <source>
        <dbReference type="SAM" id="SignalP"/>
    </source>
</evidence>
<accession>A0A5C5YR46</accession>
<keyword evidence="8" id="KW-0966">Cell projection</keyword>
<dbReference type="GO" id="GO:0016020">
    <property type="term" value="C:membrane"/>
    <property type="evidence" value="ECO:0007669"/>
    <property type="project" value="InterPro"/>
</dbReference>
<feature type="signal peptide" evidence="7">
    <location>
        <begin position="1"/>
        <end position="21"/>
    </location>
</feature>
<comment type="subcellular location">
    <subcellularLocation>
        <location evidence="1">Cell membrane</location>
    </subcellularLocation>
</comment>
<evidence type="ECO:0000313" key="8">
    <source>
        <dbReference type="EMBL" id="TWT77230.1"/>
    </source>
</evidence>
<dbReference type="OrthoDB" id="212262at2"/>
<feature type="compositionally biased region" description="Low complexity" evidence="6">
    <location>
        <begin position="100"/>
        <end position="110"/>
    </location>
</feature>
<keyword evidence="8" id="KW-0282">Flagellum</keyword>
<keyword evidence="7" id="KW-0732">Signal</keyword>
<sequence precursor="true">MAATRVLLTALAIASAAVAPAQSTSAPSTNNSTEPARNPFRAYGPVGLPSPVRQASFEEPIVGDRTPAALPAEPPLPLPTDDPVEARPAEHPLTPVVDDAAPALPSSAEPSEAEQARSPVPPPLALDTASVGQTAVSTPLSPPPASAAADNSFRRLAPPTPSTQAPTAGERPRLLGFDWNDLPVEPATSAAALGLVVGLFLLTAAVFKRAAPKSQRLLPGEVGSLLGRISLGGKQSAHLLKVGSKLVLVHITPDGAKPLTEVTDPAEVNRLLGLCEQGGEHSASTAFADVFEKLAAEPATPGFLGAESSLVNRQELAAAYANTPGGRGGR</sequence>
<reference evidence="8 9" key="1">
    <citation type="submission" date="2019-02" db="EMBL/GenBank/DDBJ databases">
        <title>Deep-cultivation of Planctomycetes and their phenomic and genomic characterization uncovers novel biology.</title>
        <authorList>
            <person name="Wiegand S."/>
            <person name="Jogler M."/>
            <person name="Boedeker C."/>
            <person name="Pinto D."/>
            <person name="Vollmers J."/>
            <person name="Rivas-Marin E."/>
            <person name="Kohn T."/>
            <person name="Peeters S.H."/>
            <person name="Heuer A."/>
            <person name="Rast P."/>
            <person name="Oberbeckmann S."/>
            <person name="Bunk B."/>
            <person name="Jeske O."/>
            <person name="Meyerdierks A."/>
            <person name="Storesund J.E."/>
            <person name="Kallscheuer N."/>
            <person name="Luecker S."/>
            <person name="Lage O.M."/>
            <person name="Pohl T."/>
            <person name="Merkel B.J."/>
            <person name="Hornburger P."/>
            <person name="Mueller R.-W."/>
            <person name="Bruemmer F."/>
            <person name="Labrenz M."/>
            <person name="Spormann A.M."/>
            <person name="Op Den Camp H."/>
            <person name="Overmann J."/>
            <person name="Amann R."/>
            <person name="Jetten M.S.M."/>
            <person name="Mascher T."/>
            <person name="Medema M.H."/>
            <person name="Devos D.P."/>
            <person name="Kaster A.-K."/>
            <person name="Ovreas L."/>
            <person name="Rohde M."/>
            <person name="Galperin M.Y."/>
            <person name="Jogler C."/>
        </authorList>
    </citation>
    <scope>NUCLEOTIDE SEQUENCE [LARGE SCALE GENOMIC DNA]</scope>
    <source>
        <strain evidence="8 9">Pla123a</strain>
    </source>
</reference>
<feature type="chain" id="PRO_5023100253" evidence="7">
    <location>
        <begin position="22"/>
        <end position="330"/>
    </location>
</feature>
<evidence type="ECO:0000256" key="3">
    <source>
        <dbReference type="ARBA" id="ARBA00022692"/>
    </source>
</evidence>
<keyword evidence="4" id="KW-1133">Transmembrane helix</keyword>
<dbReference type="AlphaFoldDB" id="A0A5C5YR46"/>
<keyword evidence="3" id="KW-0812">Transmembrane</keyword>
<evidence type="ECO:0000256" key="2">
    <source>
        <dbReference type="ARBA" id="ARBA00022475"/>
    </source>
</evidence>
<proteinExistence type="predicted"/>
<gene>
    <name evidence="8" type="ORF">Pla123a_18850</name>
</gene>
<comment type="caution">
    <text evidence="8">The sequence shown here is derived from an EMBL/GenBank/DDBJ whole genome shotgun (WGS) entry which is preliminary data.</text>
</comment>
<dbReference type="RefSeq" id="WP_146586194.1">
    <property type="nucleotide sequence ID" value="NZ_SJPO01000004.1"/>
</dbReference>
<name>A0A5C5YR46_9BACT</name>
<dbReference type="GO" id="GO:0044781">
    <property type="term" value="P:bacterial-type flagellum organization"/>
    <property type="evidence" value="ECO:0007669"/>
    <property type="project" value="InterPro"/>
</dbReference>
<dbReference type="EMBL" id="SJPO01000004">
    <property type="protein sequence ID" value="TWT77230.1"/>
    <property type="molecule type" value="Genomic_DNA"/>
</dbReference>
<evidence type="ECO:0000256" key="1">
    <source>
        <dbReference type="ARBA" id="ARBA00004236"/>
    </source>
</evidence>